<protein>
    <submittedName>
        <fullName evidence="2">Uncharacterized protein</fullName>
    </submittedName>
</protein>
<organism evidence="2 3">
    <name type="scientific">Paraferrimonas haliotis</name>
    <dbReference type="NCBI Taxonomy" id="2013866"/>
    <lineage>
        <taxon>Bacteria</taxon>
        <taxon>Pseudomonadati</taxon>
        <taxon>Pseudomonadota</taxon>
        <taxon>Gammaproteobacteria</taxon>
        <taxon>Alteromonadales</taxon>
        <taxon>Ferrimonadaceae</taxon>
        <taxon>Paraferrimonas</taxon>
    </lineage>
</organism>
<accession>A0AA37TRS3</accession>
<keyword evidence="1" id="KW-0812">Transmembrane</keyword>
<gene>
    <name evidence="2" type="ORF">GCM10007894_12130</name>
</gene>
<proteinExistence type="predicted"/>
<evidence type="ECO:0000256" key="1">
    <source>
        <dbReference type="SAM" id="Phobius"/>
    </source>
</evidence>
<evidence type="ECO:0000313" key="2">
    <source>
        <dbReference type="EMBL" id="GLS83236.1"/>
    </source>
</evidence>
<feature type="transmembrane region" description="Helical" evidence="1">
    <location>
        <begin position="89"/>
        <end position="117"/>
    </location>
</feature>
<reference evidence="2 3" key="1">
    <citation type="journal article" date="2014" name="Int. J. Syst. Evol. Microbiol.">
        <title>Complete genome sequence of Corynebacterium casei LMG S-19264T (=DSM 44701T), isolated from a smear-ripened cheese.</title>
        <authorList>
            <consortium name="US DOE Joint Genome Institute (JGI-PGF)"/>
            <person name="Walter F."/>
            <person name="Albersmeier A."/>
            <person name="Kalinowski J."/>
            <person name="Ruckert C."/>
        </authorList>
    </citation>
    <scope>NUCLEOTIDE SEQUENCE [LARGE SCALE GENOMIC DNA]</scope>
    <source>
        <strain evidence="2 3">NBRC 112785</strain>
    </source>
</reference>
<name>A0AA37TRS3_9GAMM</name>
<feature type="transmembrane region" description="Helical" evidence="1">
    <location>
        <begin position="38"/>
        <end position="60"/>
    </location>
</feature>
<keyword evidence="3" id="KW-1185">Reference proteome</keyword>
<keyword evidence="1" id="KW-1133">Transmembrane helix</keyword>
<dbReference type="Proteomes" id="UP001157439">
    <property type="component" value="Unassembled WGS sequence"/>
</dbReference>
<comment type="caution">
    <text evidence="2">The sequence shown here is derived from an EMBL/GenBank/DDBJ whole genome shotgun (WGS) entry which is preliminary data.</text>
</comment>
<dbReference type="AlphaFoldDB" id="A0AA37TRS3"/>
<keyword evidence="1" id="KW-0472">Membrane</keyword>
<evidence type="ECO:0000313" key="3">
    <source>
        <dbReference type="Proteomes" id="UP001157439"/>
    </source>
</evidence>
<dbReference type="EMBL" id="BSPO01000002">
    <property type="protein sequence ID" value="GLS83236.1"/>
    <property type="molecule type" value="Genomic_DNA"/>
</dbReference>
<sequence length="143" mass="16000">MSVFNELFTKTEEYLRSDASDSDKDNALSRLKHSRSTLFAILMLIVLPIGLLVVTLRQAVTNKKSKELSDADNELMRLWFKTQFFSNPLISASTILLSIVTIVLGYLVIITLMSIVFRDEIKMQRIGDINTPAAFVSSVAKGV</sequence>